<dbReference type="Pfam" id="PF00067">
    <property type="entry name" value="p450"/>
    <property type="match status" value="1"/>
</dbReference>
<dbReference type="EMBL" id="BMMS01000020">
    <property type="protein sequence ID" value="GGO93382.1"/>
    <property type="molecule type" value="Genomic_DNA"/>
</dbReference>
<dbReference type="SUPFAM" id="SSF48264">
    <property type="entry name" value="Cytochrome P450"/>
    <property type="match status" value="1"/>
</dbReference>
<dbReference type="InterPro" id="IPR036396">
    <property type="entry name" value="Cyt_P450_sf"/>
</dbReference>
<keyword evidence="2 7" id="KW-0349">Heme</keyword>
<keyword evidence="4 8" id="KW-0560">Oxidoreductase</keyword>
<comment type="caution">
    <text evidence="9">The sequence shown here is derived from an EMBL/GenBank/DDBJ whole genome shotgun (WGS) entry which is preliminary data.</text>
</comment>
<name>A0A917ZUU4_9ACTN</name>
<dbReference type="InterPro" id="IPR002403">
    <property type="entry name" value="Cyt_P450_E_grp-IV"/>
</dbReference>
<dbReference type="GO" id="GO:0020037">
    <property type="term" value="F:heme binding"/>
    <property type="evidence" value="ECO:0007669"/>
    <property type="project" value="InterPro"/>
</dbReference>
<dbReference type="Proteomes" id="UP000641932">
    <property type="component" value="Unassembled WGS sequence"/>
</dbReference>
<dbReference type="Gene3D" id="1.10.630.10">
    <property type="entry name" value="Cytochrome P450"/>
    <property type="match status" value="1"/>
</dbReference>
<evidence type="ECO:0000313" key="10">
    <source>
        <dbReference type="Proteomes" id="UP000641932"/>
    </source>
</evidence>
<evidence type="ECO:0000256" key="8">
    <source>
        <dbReference type="RuleBase" id="RU000461"/>
    </source>
</evidence>
<evidence type="ECO:0000313" key="9">
    <source>
        <dbReference type="EMBL" id="GGO93382.1"/>
    </source>
</evidence>
<reference evidence="9" key="2">
    <citation type="submission" date="2020-09" db="EMBL/GenBank/DDBJ databases">
        <authorList>
            <person name="Sun Q."/>
            <person name="Zhou Y."/>
        </authorList>
    </citation>
    <scope>NUCLEOTIDE SEQUENCE</scope>
    <source>
        <strain evidence="9">CGMCC 4.7201</strain>
    </source>
</reference>
<sequence>MIDPPSIPTAPGSRPLLGHGGALLRDPLRFLSSLPEIGDLVRVNVGPFEWIAVCDPDLMLHVFRDDRTFDKGGLLFDRIKEVTGPRALAVMEHADHRTRRRIVQPAFHPSQFTAYSQVITQQVSAVMDSWRDGQYLDLFSEMKLITARAGLLTMFSYMQPDLVLSQALDDTIVVMDSLFRRTVAPTLLNNMPLPANIRYNRANQRIRDLVDRIIHEYRSHGVNCGDLMSVLLNLGDADSSAPGADEGISNADIYDEVTVFFLAVMETTAALLSWTLTEVAQRRHIHERLRQEVDDVLAGKPPELKDLPDLKFTVQTLQESLRLHPPVWMLTRNVTADTELLGRKIAAGSTIMLSPYILHQRADIFPDPGRFNPDRWLKESVTKRPRNALLPFGHGARKCIGDVFGMTEAALVLASIISGWDLVPHPTHRGRASISFVLSPRRSLVRITARRTHGR</sequence>
<accession>A0A917ZUU4</accession>
<evidence type="ECO:0000256" key="3">
    <source>
        <dbReference type="ARBA" id="ARBA00022723"/>
    </source>
</evidence>
<evidence type="ECO:0000256" key="6">
    <source>
        <dbReference type="ARBA" id="ARBA00023033"/>
    </source>
</evidence>
<evidence type="ECO:0000256" key="4">
    <source>
        <dbReference type="ARBA" id="ARBA00023002"/>
    </source>
</evidence>
<comment type="similarity">
    <text evidence="1 8">Belongs to the cytochrome P450 family.</text>
</comment>
<feature type="binding site" description="axial binding residue" evidence="7">
    <location>
        <position position="399"/>
    </location>
    <ligand>
        <name>heme</name>
        <dbReference type="ChEBI" id="CHEBI:30413"/>
    </ligand>
    <ligandPart>
        <name>Fe</name>
        <dbReference type="ChEBI" id="CHEBI:18248"/>
    </ligandPart>
</feature>
<dbReference type="PANTHER" id="PTHR24291:SF50">
    <property type="entry name" value="BIFUNCTIONAL ALBAFLAVENONE MONOOXYGENASE_TERPENE SYNTHASE"/>
    <property type="match status" value="1"/>
</dbReference>
<gene>
    <name evidence="9" type="ORF">GCM10012280_45790</name>
</gene>
<dbReference type="PANTHER" id="PTHR24291">
    <property type="entry name" value="CYTOCHROME P450 FAMILY 4"/>
    <property type="match status" value="1"/>
</dbReference>
<evidence type="ECO:0000256" key="7">
    <source>
        <dbReference type="PIRSR" id="PIRSR602403-1"/>
    </source>
</evidence>
<reference evidence="9" key="1">
    <citation type="journal article" date="2014" name="Int. J. Syst. Evol. Microbiol.">
        <title>Complete genome sequence of Corynebacterium casei LMG S-19264T (=DSM 44701T), isolated from a smear-ripened cheese.</title>
        <authorList>
            <consortium name="US DOE Joint Genome Institute (JGI-PGF)"/>
            <person name="Walter F."/>
            <person name="Albersmeier A."/>
            <person name="Kalinowski J."/>
            <person name="Ruckert C."/>
        </authorList>
    </citation>
    <scope>NUCLEOTIDE SEQUENCE</scope>
    <source>
        <strain evidence="9">CGMCC 4.7201</strain>
    </source>
</reference>
<comment type="cofactor">
    <cofactor evidence="7">
        <name>heme</name>
        <dbReference type="ChEBI" id="CHEBI:30413"/>
    </cofactor>
</comment>
<dbReference type="InterPro" id="IPR001128">
    <property type="entry name" value="Cyt_P450"/>
</dbReference>
<dbReference type="InterPro" id="IPR017972">
    <property type="entry name" value="Cyt_P450_CS"/>
</dbReference>
<dbReference type="RefSeq" id="WP_189133646.1">
    <property type="nucleotide sequence ID" value="NZ_BMMS01000020.1"/>
</dbReference>
<dbReference type="AlphaFoldDB" id="A0A917ZUU4"/>
<keyword evidence="10" id="KW-1185">Reference proteome</keyword>
<dbReference type="GO" id="GO:0004497">
    <property type="term" value="F:monooxygenase activity"/>
    <property type="evidence" value="ECO:0007669"/>
    <property type="project" value="UniProtKB-KW"/>
</dbReference>
<keyword evidence="3 7" id="KW-0479">Metal-binding</keyword>
<organism evidence="9 10">
    <name type="scientific">Wenjunlia tyrosinilytica</name>
    <dbReference type="NCBI Taxonomy" id="1544741"/>
    <lineage>
        <taxon>Bacteria</taxon>
        <taxon>Bacillati</taxon>
        <taxon>Actinomycetota</taxon>
        <taxon>Actinomycetes</taxon>
        <taxon>Kitasatosporales</taxon>
        <taxon>Streptomycetaceae</taxon>
        <taxon>Wenjunlia</taxon>
    </lineage>
</organism>
<evidence type="ECO:0000256" key="1">
    <source>
        <dbReference type="ARBA" id="ARBA00010617"/>
    </source>
</evidence>
<dbReference type="PROSITE" id="PS00086">
    <property type="entry name" value="CYTOCHROME_P450"/>
    <property type="match status" value="1"/>
</dbReference>
<dbReference type="PRINTS" id="PR00385">
    <property type="entry name" value="P450"/>
</dbReference>
<protein>
    <submittedName>
        <fullName evidence="9">Cytochrome P450</fullName>
    </submittedName>
</protein>
<evidence type="ECO:0000256" key="5">
    <source>
        <dbReference type="ARBA" id="ARBA00023004"/>
    </source>
</evidence>
<dbReference type="GO" id="GO:0016705">
    <property type="term" value="F:oxidoreductase activity, acting on paired donors, with incorporation or reduction of molecular oxygen"/>
    <property type="evidence" value="ECO:0007669"/>
    <property type="project" value="InterPro"/>
</dbReference>
<evidence type="ECO:0000256" key="2">
    <source>
        <dbReference type="ARBA" id="ARBA00022617"/>
    </source>
</evidence>
<proteinExistence type="inferred from homology"/>
<dbReference type="GO" id="GO:0005506">
    <property type="term" value="F:iron ion binding"/>
    <property type="evidence" value="ECO:0007669"/>
    <property type="project" value="InterPro"/>
</dbReference>
<dbReference type="PRINTS" id="PR00465">
    <property type="entry name" value="EP450IV"/>
</dbReference>
<dbReference type="InterPro" id="IPR050196">
    <property type="entry name" value="Cytochrome_P450_Monoox"/>
</dbReference>
<keyword evidence="6 8" id="KW-0503">Monooxygenase</keyword>
<keyword evidence="5 7" id="KW-0408">Iron</keyword>